<feature type="domain" description="PelB C-terminal" evidence="2">
    <location>
        <begin position="1065"/>
        <end position="1371"/>
    </location>
</feature>
<keyword evidence="1" id="KW-0812">Transmembrane</keyword>
<dbReference type="EMBL" id="CP080095">
    <property type="protein sequence ID" value="QYD70382.1"/>
    <property type="molecule type" value="Genomic_DNA"/>
</dbReference>
<proteinExistence type="predicted"/>
<feature type="transmembrane region" description="Helical" evidence="1">
    <location>
        <begin position="24"/>
        <end position="44"/>
    </location>
</feature>
<dbReference type="RefSeq" id="WP_219799696.1">
    <property type="nucleotide sequence ID" value="NZ_CP080095.1"/>
</dbReference>
<evidence type="ECO:0000313" key="4">
    <source>
        <dbReference type="Proteomes" id="UP000826462"/>
    </source>
</evidence>
<dbReference type="Pfam" id="PF24604">
    <property type="entry name" value="B-barrel_PelB_C"/>
    <property type="match status" value="1"/>
</dbReference>
<dbReference type="Pfam" id="PF13429">
    <property type="entry name" value="TPR_15"/>
    <property type="match status" value="1"/>
</dbReference>
<dbReference type="Gene3D" id="1.25.40.10">
    <property type="entry name" value="Tetratricopeptide repeat domain"/>
    <property type="match status" value="1"/>
</dbReference>
<sequence length="1372" mass="149389">MANPAANVETQTASSAAQKRPRIVSTWLVLTLAAVVLATMYAVAPRGGMRQRIASVGAPSDLSVAYLEAWSRVQPDNEEFLSLLGAQYLYLGRADDAERVAARMDALHTNDMRRAATMLRLGVAEQRTFALVETDPRRAASLDDLRAKLSAAANEQWAPRDLEWLAQRAAAAGLPRIALELYAQLSAHDPKGRNEWDTQITRYALQVGDYHAAADAWFRKQTTAQTRDEARRCFIAGIRTLQSGNLLDDALAAADAHLGTLSNDPATLIVLLNLARAANRPEAIDHYARMLAQYAQAQPDEPHAPGSPHAPRALALAEAHGDLAAAFAMAVKAQARAHTHSRSASYAYMDGPVVRRAASGPFAGRNGVRLIRVAASTQPAAAAPAQPAAPAAASTAAASLAAASSSAASPAAASLAGANGNVADVVYNAFVESGDLASAEKIAAQQVQRDPRSVLWVKRLAQTAEWNRDAPRALKSWLDYAQLSDDPVGWQNVLRLAPMLDDDEAYLTALVHQARQTPNDLKLIDNVTATYERLGRPDDGLAFLRSLPRGTNADALDQRIGGLAERAGHDDQALAAYRAVQARHPNDANAALRTASVLYRAGDYRASFAALKRARAGASDKDEDFWRDYAELARLLQLDNEANDAYQHLLASGAATPEELGEMTYFYDPYPIDAGRVAELRYRRDHTPRALQDAIFYYTDAQAYDRIATLLASLTPEELRAAEASPGVLAMRAEYARLTDRPLDALADLKRAVELPDATSDMRAAYLWTLVDYGSDAELKLALNRWRGNIDRSAALWEPYAAAEMRLNRPVAALEYLRRQAGSLSRDPLWLLTYADAQEMAGHEELAWSIRHKVWLQLQQDSAALAKLHGAQRGALRGRTAQDAETLADVRGRRVALSTDYTTADASAALLNDLLSTQAAPPDISYVRRTLLGSGNGLPGGAPDAGAKLPQNSRLRDAVAKEVAIAWALSHESNPLAKRWLAQQYAARLARPADAQLTIALANNDVPEMERLLSQERSRLPIADRIDATIAVDQPDRAQQIAFEGFEGAPEDTALHTRVTETTLDWPQSIDATVTSHVEHPLDYIEQTLAASRKIAERYMVGVLGVQNFQHSTDITQLVNVPSVDRSLSIYGERQTRDTSFRITGGRRDALASFYTFSVAAETGRNSPLTLGVHAGRNQVADETQTLQVGGMKDNLVGDFTYRVTERITITGSIEADRFYSQARSYLGSGVLSNGEISYRFHTEYPDYTVRVVGTHGGYGASGSADPLISRLIPAADQPAVAGDFIPDTYTQYGLYFGFGNDLLEQYTHRWRPFLDVGILHDSNQGWGPDLSIGVAGTVFGGDHAALFIQHQRVSRLGTPVTLMGARYNWYY</sequence>
<evidence type="ECO:0000313" key="3">
    <source>
        <dbReference type="EMBL" id="QYD70382.1"/>
    </source>
</evidence>
<dbReference type="InterPro" id="IPR011990">
    <property type="entry name" value="TPR-like_helical_dom_sf"/>
</dbReference>
<protein>
    <submittedName>
        <fullName evidence="3">Tetratricopeptide repeat protein</fullName>
    </submittedName>
</protein>
<dbReference type="Proteomes" id="UP000826462">
    <property type="component" value="Chromosome 1"/>
</dbReference>
<keyword evidence="1" id="KW-1133">Transmembrane helix</keyword>
<dbReference type="SUPFAM" id="SSF48452">
    <property type="entry name" value="TPR-like"/>
    <property type="match status" value="1"/>
</dbReference>
<name>A0ABX8UN07_9BURK</name>
<evidence type="ECO:0000259" key="2">
    <source>
        <dbReference type="Pfam" id="PF24604"/>
    </source>
</evidence>
<keyword evidence="1" id="KW-0472">Membrane</keyword>
<evidence type="ECO:0000256" key="1">
    <source>
        <dbReference type="SAM" id="Phobius"/>
    </source>
</evidence>
<dbReference type="InterPro" id="IPR057306">
    <property type="entry name" value="B-barrel_PelB_C"/>
</dbReference>
<accession>A0ABX8UN07</accession>
<gene>
    <name evidence="3" type="ORF">KZJ38_08880</name>
</gene>
<keyword evidence="4" id="KW-1185">Reference proteome</keyword>
<organism evidence="3 4">
    <name type="scientific">Paraburkholderia edwinii</name>
    <dbReference type="NCBI Taxonomy" id="2861782"/>
    <lineage>
        <taxon>Bacteria</taxon>
        <taxon>Pseudomonadati</taxon>
        <taxon>Pseudomonadota</taxon>
        <taxon>Betaproteobacteria</taxon>
        <taxon>Burkholderiales</taxon>
        <taxon>Burkholderiaceae</taxon>
        <taxon>Paraburkholderia</taxon>
    </lineage>
</organism>
<reference evidence="3 4" key="1">
    <citation type="submission" date="2021-07" db="EMBL/GenBank/DDBJ databases">
        <title>Paraburkholderia edwinii protects Aspergillus sp. from phenazines by acting as a toxin sponge.</title>
        <authorList>
            <person name="Dahlstrom K.M."/>
            <person name="Newman D.K."/>
        </authorList>
    </citation>
    <scope>NUCLEOTIDE SEQUENCE [LARGE SCALE GENOMIC DNA]</scope>
    <source>
        <strain evidence="3 4">Pe01</strain>
    </source>
</reference>